<sequence length="222" mass="24300">MEKKLEHWLSGRNLSKKTLKMLVKEKLVTTEVLSLLREDDIQVLSQKHSLSMGETVHLREVRDAVIRGEYGGRLVSRISAGTAGVREDGVEEGQPKRGEMDSAPDDGAGSTDDGPDLARNHKVPSLPESHTDKVSGAGVADPVVKHEELQDRLKKAELLQKHGDLERANEKMQEVVGDAQTFVTDLGTAHIPDLSNIDTIGGAVVAFESSSRQRKFLCCNLM</sequence>
<evidence type="ECO:0000313" key="2">
    <source>
        <dbReference type="EMBL" id="CAI8008338.1"/>
    </source>
</evidence>
<feature type="region of interest" description="Disordered" evidence="1">
    <location>
        <begin position="83"/>
        <end position="137"/>
    </location>
</feature>
<keyword evidence="3" id="KW-1185">Reference proteome</keyword>
<evidence type="ECO:0000313" key="3">
    <source>
        <dbReference type="Proteomes" id="UP001174909"/>
    </source>
</evidence>
<evidence type="ECO:0000256" key="1">
    <source>
        <dbReference type="SAM" id="MobiDB-lite"/>
    </source>
</evidence>
<proteinExistence type="predicted"/>
<feature type="compositionally biased region" description="Basic and acidic residues" evidence="1">
    <location>
        <begin position="85"/>
        <end position="100"/>
    </location>
</feature>
<reference evidence="2" key="1">
    <citation type="submission" date="2023-03" db="EMBL/GenBank/DDBJ databases">
        <authorList>
            <person name="Steffen K."/>
            <person name="Cardenas P."/>
        </authorList>
    </citation>
    <scope>NUCLEOTIDE SEQUENCE</scope>
</reference>
<dbReference type="EMBL" id="CASHTH010000836">
    <property type="protein sequence ID" value="CAI8008338.1"/>
    <property type="molecule type" value="Genomic_DNA"/>
</dbReference>
<protein>
    <submittedName>
        <fullName evidence="2">Uncharacterized protein</fullName>
    </submittedName>
</protein>
<accession>A0AA35RBF4</accession>
<gene>
    <name evidence="2" type="ORF">GBAR_LOCUS5723</name>
</gene>
<organism evidence="2 3">
    <name type="scientific">Geodia barretti</name>
    <name type="common">Barrett's horny sponge</name>
    <dbReference type="NCBI Taxonomy" id="519541"/>
    <lineage>
        <taxon>Eukaryota</taxon>
        <taxon>Metazoa</taxon>
        <taxon>Porifera</taxon>
        <taxon>Demospongiae</taxon>
        <taxon>Heteroscleromorpha</taxon>
        <taxon>Tetractinellida</taxon>
        <taxon>Astrophorina</taxon>
        <taxon>Geodiidae</taxon>
        <taxon>Geodia</taxon>
    </lineage>
</organism>
<comment type="caution">
    <text evidence="2">The sequence shown here is derived from an EMBL/GenBank/DDBJ whole genome shotgun (WGS) entry which is preliminary data.</text>
</comment>
<name>A0AA35RBF4_GEOBA</name>
<dbReference type="AlphaFoldDB" id="A0AA35RBF4"/>
<dbReference type="Proteomes" id="UP001174909">
    <property type="component" value="Unassembled WGS sequence"/>
</dbReference>